<reference evidence="1 2" key="1">
    <citation type="submission" date="2014-04" db="EMBL/GenBank/DDBJ databases">
        <authorList>
            <consortium name="DOE Joint Genome Institute"/>
            <person name="Kuo A."/>
            <person name="Tarkka M."/>
            <person name="Buscot F."/>
            <person name="Kohler A."/>
            <person name="Nagy L.G."/>
            <person name="Floudas D."/>
            <person name="Copeland A."/>
            <person name="Barry K.W."/>
            <person name="Cichocki N."/>
            <person name="Veneault-Fourrey C."/>
            <person name="LaButti K."/>
            <person name="Lindquist E.A."/>
            <person name="Lipzen A."/>
            <person name="Lundell T."/>
            <person name="Morin E."/>
            <person name="Murat C."/>
            <person name="Sun H."/>
            <person name="Tunlid A."/>
            <person name="Henrissat B."/>
            <person name="Grigoriev I.V."/>
            <person name="Hibbett D.S."/>
            <person name="Martin F."/>
            <person name="Nordberg H.P."/>
            <person name="Cantor M.N."/>
            <person name="Hua S.X."/>
        </authorList>
    </citation>
    <scope>NUCLEOTIDE SEQUENCE [LARGE SCALE GENOMIC DNA]</scope>
    <source>
        <strain evidence="1 2">F 1598</strain>
    </source>
</reference>
<dbReference type="Pfam" id="PF18759">
    <property type="entry name" value="Plavaka"/>
    <property type="match status" value="1"/>
</dbReference>
<sequence>LPDGHIMLGVIGTSDKTPLTIGTGNKEMHPVLLLLTNIKAGVCMKATSHVFALAAYLPIPKFLHVSAAIHVVLTAHVYHICVSVITKNLKLADAHGVIMSDPRGNLHMSHTLLAAWIGDLPEQRTIA</sequence>
<gene>
    <name evidence="1" type="ORF">PILCRDRAFT_46645</name>
</gene>
<keyword evidence="2" id="KW-1185">Reference proteome</keyword>
<dbReference type="AlphaFoldDB" id="A0A0C3BGT8"/>
<feature type="non-terminal residue" evidence="1">
    <location>
        <position position="1"/>
    </location>
</feature>
<reference evidence="2" key="2">
    <citation type="submission" date="2015-01" db="EMBL/GenBank/DDBJ databases">
        <title>Evolutionary Origins and Diversification of the Mycorrhizal Mutualists.</title>
        <authorList>
            <consortium name="DOE Joint Genome Institute"/>
            <consortium name="Mycorrhizal Genomics Consortium"/>
            <person name="Kohler A."/>
            <person name="Kuo A."/>
            <person name="Nagy L.G."/>
            <person name="Floudas D."/>
            <person name="Copeland A."/>
            <person name="Barry K.W."/>
            <person name="Cichocki N."/>
            <person name="Veneault-Fourrey C."/>
            <person name="LaButti K."/>
            <person name="Lindquist E.A."/>
            <person name="Lipzen A."/>
            <person name="Lundell T."/>
            <person name="Morin E."/>
            <person name="Murat C."/>
            <person name="Riley R."/>
            <person name="Ohm R."/>
            <person name="Sun H."/>
            <person name="Tunlid A."/>
            <person name="Henrissat B."/>
            <person name="Grigoriev I.V."/>
            <person name="Hibbett D.S."/>
            <person name="Martin F."/>
        </authorList>
    </citation>
    <scope>NUCLEOTIDE SEQUENCE [LARGE SCALE GENOMIC DNA]</scope>
    <source>
        <strain evidence="2">F 1598</strain>
    </source>
</reference>
<dbReference type="EMBL" id="KN833033">
    <property type="protein sequence ID" value="KIM76557.1"/>
    <property type="molecule type" value="Genomic_DNA"/>
</dbReference>
<dbReference type="Proteomes" id="UP000054166">
    <property type="component" value="Unassembled WGS sequence"/>
</dbReference>
<dbReference type="HOGENOM" id="CLU_006344_8_2_1"/>
<protein>
    <submittedName>
        <fullName evidence="1">Uncharacterized protein</fullName>
    </submittedName>
</protein>
<feature type="non-terminal residue" evidence="1">
    <location>
        <position position="127"/>
    </location>
</feature>
<dbReference type="InParanoid" id="A0A0C3BGT8"/>
<dbReference type="OrthoDB" id="2688393at2759"/>
<name>A0A0C3BGT8_PILCF</name>
<dbReference type="InterPro" id="IPR041078">
    <property type="entry name" value="Plavaka"/>
</dbReference>
<accession>A0A0C3BGT8</accession>
<evidence type="ECO:0000313" key="1">
    <source>
        <dbReference type="EMBL" id="KIM76557.1"/>
    </source>
</evidence>
<organism evidence="1 2">
    <name type="scientific">Piloderma croceum (strain F 1598)</name>
    <dbReference type="NCBI Taxonomy" id="765440"/>
    <lineage>
        <taxon>Eukaryota</taxon>
        <taxon>Fungi</taxon>
        <taxon>Dikarya</taxon>
        <taxon>Basidiomycota</taxon>
        <taxon>Agaricomycotina</taxon>
        <taxon>Agaricomycetes</taxon>
        <taxon>Agaricomycetidae</taxon>
        <taxon>Atheliales</taxon>
        <taxon>Atheliaceae</taxon>
        <taxon>Piloderma</taxon>
    </lineage>
</organism>
<proteinExistence type="predicted"/>
<evidence type="ECO:0000313" key="2">
    <source>
        <dbReference type="Proteomes" id="UP000054166"/>
    </source>
</evidence>